<dbReference type="SUPFAM" id="SSF56219">
    <property type="entry name" value="DNase I-like"/>
    <property type="match status" value="1"/>
</dbReference>
<keyword evidence="10" id="KW-0255">Endonuclease</keyword>
<dbReference type="Pfam" id="PF03372">
    <property type="entry name" value="Exo_endo_phos"/>
    <property type="match status" value="1"/>
</dbReference>
<evidence type="ECO:0000256" key="4">
    <source>
        <dbReference type="ARBA" id="ARBA00022723"/>
    </source>
</evidence>
<evidence type="ECO:0000256" key="2">
    <source>
        <dbReference type="ARBA" id="ARBA00001946"/>
    </source>
</evidence>
<dbReference type="PANTHER" id="PTHR15822">
    <property type="entry name" value="TRAF AND TNF RECEPTOR-ASSOCIATED PROTEIN"/>
    <property type="match status" value="1"/>
</dbReference>
<keyword evidence="7" id="KW-0460">Magnesium</keyword>
<feature type="domain" description="Endonuclease/exonuclease/phosphatase" evidence="9">
    <location>
        <begin position="14"/>
        <end position="261"/>
    </location>
</feature>
<dbReference type="GO" id="GO:0070260">
    <property type="term" value="F:5'-tyrosyl-DNA phosphodiesterase activity"/>
    <property type="evidence" value="ECO:0007669"/>
    <property type="project" value="TreeGrafter"/>
</dbReference>
<dbReference type="InterPro" id="IPR051547">
    <property type="entry name" value="TDP2-like"/>
</dbReference>
<dbReference type="GO" id="GO:0005737">
    <property type="term" value="C:cytoplasm"/>
    <property type="evidence" value="ECO:0007669"/>
    <property type="project" value="TreeGrafter"/>
</dbReference>
<keyword evidence="3" id="KW-0540">Nuclease</keyword>
<dbReference type="GO" id="GO:0003697">
    <property type="term" value="F:single-stranded DNA binding"/>
    <property type="evidence" value="ECO:0007669"/>
    <property type="project" value="TreeGrafter"/>
</dbReference>
<gene>
    <name evidence="10" type="ORF">EV138_5317</name>
</gene>
<evidence type="ECO:0000313" key="11">
    <source>
        <dbReference type="Proteomes" id="UP000295151"/>
    </source>
</evidence>
<name>A0A4R7THE5_9ACTN</name>
<dbReference type="AlphaFoldDB" id="A0A4R7THE5"/>
<comment type="cofactor">
    <cofactor evidence="1">
        <name>Mn(2+)</name>
        <dbReference type="ChEBI" id="CHEBI:29035"/>
    </cofactor>
</comment>
<evidence type="ECO:0000256" key="7">
    <source>
        <dbReference type="ARBA" id="ARBA00022842"/>
    </source>
</evidence>
<comment type="caution">
    <text evidence="10">The sequence shown here is derived from an EMBL/GenBank/DDBJ whole genome shotgun (WGS) entry which is preliminary data.</text>
</comment>
<dbReference type="GO" id="GO:0006302">
    <property type="term" value="P:double-strand break repair"/>
    <property type="evidence" value="ECO:0007669"/>
    <property type="project" value="TreeGrafter"/>
</dbReference>
<evidence type="ECO:0000259" key="9">
    <source>
        <dbReference type="Pfam" id="PF03372"/>
    </source>
</evidence>
<evidence type="ECO:0000256" key="3">
    <source>
        <dbReference type="ARBA" id="ARBA00022722"/>
    </source>
</evidence>
<proteinExistence type="predicted"/>
<keyword evidence="10" id="KW-0269">Exonuclease</keyword>
<dbReference type="EMBL" id="SOCE01000001">
    <property type="protein sequence ID" value="TDU91705.1"/>
    <property type="molecule type" value="Genomic_DNA"/>
</dbReference>
<dbReference type="Gene3D" id="3.60.10.10">
    <property type="entry name" value="Endonuclease/exonuclease/phosphatase"/>
    <property type="match status" value="1"/>
</dbReference>
<evidence type="ECO:0000256" key="6">
    <source>
        <dbReference type="ARBA" id="ARBA00022801"/>
    </source>
</evidence>
<dbReference type="RefSeq" id="WP_133981407.1">
    <property type="nucleotide sequence ID" value="NZ_SOCE01000001.1"/>
</dbReference>
<comment type="cofactor">
    <cofactor evidence="2">
        <name>Mg(2+)</name>
        <dbReference type="ChEBI" id="CHEBI:18420"/>
    </cofactor>
</comment>
<dbReference type="GO" id="GO:0004527">
    <property type="term" value="F:exonuclease activity"/>
    <property type="evidence" value="ECO:0007669"/>
    <property type="project" value="UniProtKB-KW"/>
</dbReference>
<dbReference type="InterPro" id="IPR036691">
    <property type="entry name" value="Endo/exonu/phosph_ase_sf"/>
</dbReference>
<accession>A0A4R7THE5</accession>
<dbReference type="InterPro" id="IPR005135">
    <property type="entry name" value="Endo/exonuclease/phosphatase"/>
</dbReference>
<dbReference type="Proteomes" id="UP000295151">
    <property type="component" value="Unassembled WGS sequence"/>
</dbReference>
<keyword evidence="8" id="KW-0234">DNA repair</keyword>
<dbReference type="GO" id="GO:0004519">
    <property type="term" value="F:endonuclease activity"/>
    <property type="evidence" value="ECO:0007669"/>
    <property type="project" value="UniProtKB-KW"/>
</dbReference>
<keyword evidence="4" id="KW-0479">Metal-binding</keyword>
<evidence type="ECO:0000256" key="1">
    <source>
        <dbReference type="ARBA" id="ARBA00001936"/>
    </source>
</evidence>
<dbReference type="PANTHER" id="PTHR15822:SF4">
    <property type="entry name" value="TYROSYL-DNA PHOSPHODIESTERASE 2"/>
    <property type="match status" value="1"/>
</dbReference>
<keyword evidence="11" id="KW-1185">Reference proteome</keyword>
<evidence type="ECO:0000256" key="8">
    <source>
        <dbReference type="ARBA" id="ARBA00023204"/>
    </source>
</evidence>
<evidence type="ECO:0000313" key="10">
    <source>
        <dbReference type="EMBL" id="TDU91705.1"/>
    </source>
</evidence>
<keyword evidence="5" id="KW-0227">DNA damage</keyword>
<sequence length="273" mass="30373">MGQRPEYGSRVSVASLNTRGTPLLGSRLAERYRAIGEYFEAGDVDVVSFQEVLTYWHLRQLTAGLPSFRYAGYRPSALGPAGGLVTMSRRRLVGTVYQRFPRLPGRSAAALPRRSRLTAPWKGSLMVRLAEPSLRVINTHLLANFDADWTEQSRYYEVHRHQLAALTSIVESIDGPLVVTGDFNISRDSSLFAEFVEKSRLADAFEDCPPTFHPEYLGPGQRAHCIDFLLFSRNSLRAEKAHLIFTDKVPMKNGAGFASDHLGLTATVGTRES</sequence>
<dbReference type="GO" id="GO:0046872">
    <property type="term" value="F:metal ion binding"/>
    <property type="evidence" value="ECO:0007669"/>
    <property type="project" value="UniProtKB-KW"/>
</dbReference>
<dbReference type="OrthoDB" id="3676652at2"/>
<evidence type="ECO:0000256" key="5">
    <source>
        <dbReference type="ARBA" id="ARBA00022763"/>
    </source>
</evidence>
<organism evidence="10 11">
    <name type="scientific">Kribbella voronezhensis</name>
    <dbReference type="NCBI Taxonomy" id="2512212"/>
    <lineage>
        <taxon>Bacteria</taxon>
        <taxon>Bacillati</taxon>
        <taxon>Actinomycetota</taxon>
        <taxon>Actinomycetes</taxon>
        <taxon>Propionibacteriales</taxon>
        <taxon>Kribbellaceae</taxon>
        <taxon>Kribbella</taxon>
    </lineage>
</organism>
<reference evidence="10 11" key="1">
    <citation type="submission" date="2019-03" db="EMBL/GenBank/DDBJ databases">
        <title>Genomic Encyclopedia of Type Strains, Phase III (KMG-III): the genomes of soil and plant-associated and newly described type strains.</title>
        <authorList>
            <person name="Whitman W."/>
        </authorList>
    </citation>
    <scope>NUCLEOTIDE SEQUENCE [LARGE SCALE GENOMIC DNA]</scope>
    <source>
        <strain evidence="10 11">VKM Ac-2575</strain>
    </source>
</reference>
<protein>
    <submittedName>
        <fullName evidence="10">Endonuclease/exonuclease/phosphatase family metal-dependent hydrolase</fullName>
    </submittedName>
</protein>
<keyword evidence="6 10" id="KW-0378">Hydrolase</keyword>